<organism evidence="1 2">
    <name type="scientific">Rhodohalobacter sulfatireducens</name>
    <dbReference type="NCBI Taxonomy" id="2911366"/>
    <lineage>
        <taxon>Bacteria</taxon>
        <taxon>Pseudomonadati</taxon>
        <taxon>Balneolota</taxon>
        <taxon>Balneolia</taxon>
        <taxon>Balneolales</taxon>
        <taxon>Balneolaceae</taxon>
        <taxon>Rhodohalobacter</taxon>
    </lineage>
</organism>
<protein>
    <submittedName>
        <fullName evidence="1">DUF2267 domain-containing protein</fullName>
    </submittedName>
</protein>
<proteinExistence type="predicted"/>
<sequence length="132" mass="15172">MMQITDSYQEIIETLDFVHTQDQAGEVTKAILGMISSSLTDQEAREFAAQLPDYLDYETLHGDPQEQDNILPEQCIENLRDKFSFDENQARAALNQVIGITVREAKGEVSDIVKDLDNEWKEYFDQTPRLRS</sequence>
<dbReference type="EMBL" id="JAKLWS010000001">
    <property type="protein sequence ID" value="MCG2587369.1"/>
    <property type="molecule type" value="Genomic_DNA"/>
</dbReference>
<keyword evidence="2" id="KW-1185">Reference proteome</keyword>
<comment type="caution">
    <text evidence="1">The sequence shown here is derived from an EMBL/GenBank/DDBJ whole genome shotgun (WGS) entry which is preliminary data.</text>
</comment>
<dbReference type="InterPro" id="IPR038282">
    <property type="entry name" value="DUF2267_sf"/>
</dbReference>
<accession>A0ABS9K934</accession>
<dbReference type="RefSeq" id="WP_237852206.1">
    <property type="nucleotide sequence ID" value="NZ_JAKLWS010000001.1"/>
</dbReference>
<reference evidence="1" key="1">
    <citation type="submission" date="2022-01" db="EMBL/GenBank/DDBJ databases">
        <authorList>
            <person name="Wang Y."/>
        </authorList>
    </citation>
    <scope>NUCLEOTIDE SEQUENCE</scope>
    <source>
        <strain evidence="1">WB101</strain>
    </source>
</reference>
<dbReference type="Gene3D" id="1.10.490.110">
    <property type="entry name" value="Uncharacterized conserved protein DUF2267"/>
    <property type="match status" value="1"/>
</dbReference>
<name>A0ABS9K934_9BACT</name>
<gene>
    <name evidence="1" type="ORF">L6773_02245</name>
</gene>
<reference evidence="1" key="2">
    <citation type="submission" date="2024-05" db="EMBL/GenBank/DDBJ databases">
        <title>Rhodohalobacter halophilus gen. nov., sp. nov., a moderately halophilic member of the family Balneolaceae.</title>
        <authorList>
            <person name="Xia J."/>
        </authorList>
    </citation>
    <scope>NUCLEOTIDE SEQUENCE</scope>
    <source>
        <strain evidence="1">WB101</strain>
    </source>
</reference>
<evidence type="ECO:0000313" key="2">
    <source>
        <dbReference type="Proteomes" id="UP001165366"/>
    </source>
</evidence>
<dbReference type="InterPro" id="IPR018727">
    <property type="entry name" value="DUF2267"/>
</dbReference>
<evidence type="ECO:0000313" key="1">
    <source>
        <dbReference type="EMBL" id="MCG2587369.1"/>
    </source>
</evidence>
<dbReference type="Pfam" id="PF10025">
    <property type="entry name" value="DUF2267"/>
    <property type="match status" value="1"/>
</dbReference>
<dbReference type="Proteomes" id="UP001165366">
    <property type="component" value="Unassembled WGS sequence"/>
</dbReference>